<dbReference type="Proteomes" id="UP000095023">
    <property type="component" value="Unassembled WGS sequence"/>
</dbReference>
<feature type="compositionally biased region" description="Low complexity" evidence="4">
    <location>
        <begin position="267"/>
        <end position="276"/>
    </location>
</feature>
<dbReference type="InterPro" id="IPR009071">
    <property type="entry name" value="HMG_box_dom"/>
</dbReference>
<evidence type="ECO:0000256" key="2">
    <source>
        <dbReference type="ARBA" id="ARBA00023242"/>
    </source>
</evidence>
<dbReference type="OrthoDB" id="10070927at2759"/>
<gene>
    <name evidence="6" type="ORF">CANCADRAFT_85722</name>
</gene>
<keyword evidence="2 3" id="KW-0539">Nucleus</keyword>
<reference evidence="7" key="1">
    <citation type="submission" date="2016-02" db="EMBL/GenBank/DDBJ databases">
        <title>Comparative genomics of biotechnologically important yeasts.</title>
        <authorList>
            <consortium name="DOE Joint Genome Institute"/>
            <person name="Riley R."/>
            <person name="Haridas S."/>
            <person name="Wolfe K.H."/>
            <person name="Lopes M.R."/>
            <person name="Hittinger C.T."/>
            <person name="Goker M."/>
            <person name="Salamov A."/>
            <person name="Wisecaver J."/>
            <person name="Long T.M."/>
            <person name="Aerts A.L."/>
            <person name="Barry K."/>
            <person name="Choi C."/>
            <person name="Clum A."/>
            <person name="Coughlan A.Y."/>
            <person name="Deshpande S."/>
            <person name="Douglass A.P."/>
            <person name="Hanson S.J."/>
            <person name="Klenk H.-P."/>
            <person name="Labutti K."/>
            <person name="Lapidus A."/>
            <person name="Lindquist E."/>
            <person name="Lipzen A."/>
            <person name="Meier-Kolthoff J.P."/>
            <person name="Ohm R.A."/>
            <person name="Otillar R.P."/>
            <person name="Pangilinan J."/>
            <person name="Peng Y."/>
            <person name="Rokas A."/>
            <person name="Rosa C.A."/>
            <person name="Scheuner C."/>
            <person name="Sibirny A.A."/>
            <person name="Slot J.C."/>
            <person name="Stielow J.B."/>
            <person name="Sun H."/>
            <person name="Kurtzman C.P."/>
            <person name="Blackwell M."/>
            <person name="Jeffries T.W."/>
            <person name="Grigoriev I.V."/>
        </authorList>
    </citation>
    <scope>NUCLEOTIDE SEQUENCE [LARGE SCALE GENOMIC DNA]</scope>
    <source>
        <strain evidence="7">NRRL Y-17796</strain>
    </source>
</reference>
<feature type="compositionally biased region" description="Basic and acidic residues" evidence="4">
    <location>
        <begin position="1"/>
        <end position="10"/>
    </location>
</feature>
<evidence type="ECO:0000313" key="6">
    <source>
        <dbReference type="EMBL" id="ODV92366.1"/>
    </source>
</evidence>
<comment type="subcellular location">
    <subcellularLocation>
        <location evidence="1">Nucleus</location>
    </subcellularLocation>
</comment>
<evidence type="ECO:0000256" key="1">
    <source>
        <dbReference type="ARBA" id="ARBA00004123"/>
    </source>
</evidence>
<dbReference type="InterPro" id="IPR056513">
    <property type="entry name" value="INO80F"/>
</dbReference>
<proteinExistence type="predicted"/>
<organism evidence="6 7">
    <name type="scientific">Tortispora caseinolytica NRRL Y-17796</name>
    <dbReference type="NCBI Taxonomy" id="767744"/>
    <lineage>
        <taxon>Eukaryota</taxon>
        <taxon>Fungi</taxon>
        <taxon>Dikarya</taxon>
        <taxon>Ascomycota</taxon>
        <taxon>Saccharomycotina</taxon>
        <taxon>Trigonopsidomycetes</taxon>
        <taxon>Trigonopsidales</taxon>
        <taxon>Trigonopsidaceae</taxon>
        <taxon>Tortispora</taxon>
    </lineage>
</organism>
<feature type="DNA-binding region" description="HMG box" evidence="3">
    <location>
        <begin position="157"/>
        <end position="231"/>
    </location>
</feature>
<dbReference type="Pfam" id="PF24245">
    <property type="entry name" value="INO80F"/>
    <property type="match status" value="1"/>
</dbReference>
<sequence>MAEQKDKSSQKDGISALAPESVNSRRLSGSEEKYRLKCKALKRRIKDICSNNDALLVRIRRTEKAILRMRLERALLMQKMEMTTLLPAEDSESEKDLDDSALYSVPQSEFAKIEALLPANGTEMSPASTGAAAEPGSTGKKAKKAKTAKDDISNIRIRKTISAYQLFCDHEKERIRADIESGRIPGKGDYHALKRAMGEAWRSLDPEQRAHWQKKSEQAKNEFISQYLKNAGVEQAEKPGDVDEDDDEDDTDGSTQSDTEHTEKNTTSKSNTNNESLDVKNESTDEADTSLTPTDEPLNNSNNSDNVDTDQEMKDVSETA</sequence>
<feature type="region of interest" description="Disordered" evidence="4">
    <location>
        <begin position="123"/>
        <end position="145"/>
    </location>
</feature>
<feature type="region of interest" description="Disordered" evidence="4">
    <location>
        <begin position="223"/>
        <end position="320"/>
    </location>
</feature>
<dbReference type="EMBL" id="KV453841">
    <property type="protein sequence ID" value="ODV92366.1"/>
    <property type="molecule type" value="Genomic_DNA"/>
</dbReference>
<feature type="region of interest" description="Disordered" evidence="4">
    <location>
        <begin position="1"/>
        <end position="29"/>
    </location>
</feature>
<dbReference type="GO" id="GO:0003677">
    <property type="term" value="F:DNA binding"/>
    <property type="evidence" value="ECO:0007669"/>
    <property type="project" value="UniProtKB-UniRule"/>
</dbReference>
<evidence type="ECO:0000313" key="7">
    <source>
        <dbReference type="Proteomes" id="UP000095023"/>
    </source>
</evidence>
<keyword evidence="3" id="KW-0238">DNA-binding</keyword>
<feature type="compositionally biased region" description="Acidic residues" evidence="4">
    <location>
        <begin position="242"/>
        <end position="252"/>
    </location>
</feature>
<dbReference type="AlphaFoldDB" id="A0A1E4TKT5"/>
<feature type="compositionally biased region" description="Basic and acidic residues" evidence="4">
    <location>
        <begin position="311"/>
        <end position="320"/>
    </location>
</feature>
<name>A0A1E4TKT5_9ASCO</name>
<dbReference type="Gene3D" id="1.10.30.10">
    <property type="entry name" value="High mobility group box domain"/>
    <property type="match status" value="1"/>
</dbReference>
<evidence type="ECO:0000256" key="3">
    <source>
        <dbReference type="PROSITE-ProRule" id="PRU00267"/>
    </source>
</evidence>
<dbReference type="GO" id="GO:0005634">
    <property type="term" value="C:nucleus"/>
    <property type="evidence" value="ECO:0007669"/>
    <property type="project" value="UniProtKB-SubCell"/>
</dbReference>
<accession>A0A1E4TKT5</accession>
<dbReference type="PROSITE" id="PS50118">
    <property type="entry name" value="HMG_BOX_2"/>
    <property type="match status" value="1"/>
</dbReference>
<evidence type="ECO:0000259" key="5">
    <source>
        <dbReference type="PROSITE" id="PS50118"/>
    </source>
</evidence>
<dbReference type="InterPro" id="IPR036910">
    <property type="entry name" value="HMG_box_dom_sf"/>
</dbReference>
<feature type="domain" description="HMG box" evidence="5">
    <location>
        <begin position="157"/>
        <end position="231"/>
    </location>
</feature>
<dbReference type="SMART" id="SM00398">
    <property type="entry name" value="HMG"/>
    <property type="match status" value="1"/>
</dbReference>
<dbReference type="SUPFAM" id="SSF47095">
    <property type="entry name" value="HMG-box"/>
    <property type="match status" value="1"/>
</dbReference>
<keyword evidence="7" id="KW-1185">Reference proteome</keyword>
<evidence type="ECO:0000256" key="4">
    <source>
        <dbReference type="SAM" id="MobiDB-lite"/>
    </source>
</evidence>
<protein>
    <recommendedName>
        <fullName evidence="5">HMG box domain-containing protein</fullName>
    </recommendedName>
</protein>